<evidence type="ECO:0000256" key="2">
    <source>
        <dbReference type="ARBA" id="ARBA00009948"/>
    </source>
</evidence>
<feature type="binding site" evidence="7">
    <location>
        <position position="290"/>
    </location>
    <ligand>
        <name>3-phosphoshikimate</name>
        <dbReference type="ChEBI" id="CHEBI:145989"/>
    </ligand>
</feature>
<dbReference type="PIRSF" id="PIRSF000505">
    <property type="entry name" value="EPSPS"/>
    <property type="match status" value="1"/>
</dbReference>
<dbReference type="PANTHER" id="PTHR21090:SF5">
    <property type="entry name" value="PENTAFUNCTIONAL AROM POLYPEPTIDE"/>
    <property type="match status" value="1"/>
</dbReference>
<dbReference type="InterPro" id="IPR001986">
    <property type="entry name" value="Enolpyruvate_Tfrase_dom"/>
</dbReference>
<proteinExistence type="inferred from homology"/>
<evidence type="ECO:0000256" key="4">
    <source>
        <dbReference type="ARBA" id="ARBA00022679"/>
    </source>
</evidence>
<feature type="binding site" evidence="7">
    <location>
        <position position="69"/>
    </location>
    <ligand>
        <name>phosphoenolpyruvate</name>
        <dbReference type="ChEBI" id="CHEBI:58702"/>
    </ligand>
</feature>
<dbReference type="InterPro" id="IPR036968">
    <property type="entry name" value="Enolpyruvate_Tfrase_sf"/>
</dbReference>
<evidence type="ECO:0000256" key="5">
    <source>
        <dbReference type="ARBA" id="ARBA00023141"/>
    </source>
</evidence>
<dbReference type="PANTHER" id="PTHR21090">
    <property type="entry name" value="AROM/DEHYDROQUINATE SYNTHASE"/>
    <property type="match status" value="1"/>
</dbReference>
<dbReference type="Gene3D" id="3.65.10.10">
    <property type="entry name" value="Enolpyruvate transferase domain"/>
    <property type="match status" value="2"/>
</dbReference>
<evidence type="ECO:0000256" key="7">
    <source>
        <dbReference type="HAMAP-Rule" id="MF_00210"/>
    </source>
</evidence>
<comment type="subcellular location">
    <subcellularLocation>
        <location evidence="7">Cytoplasm</location>
    </subcellularLocation>
</comment>
<dbReference type="CDD" id="cd01556">
    <property type="entry name" value="EPSP_synthase"/>
    <property type="match status" value="1"/>
</dbReference>
<keyword evidence="10" id="KW-1185">Reference proteome</keyword>
<keyword evidence="3 7" id="KW-0028">Amino-acid biosynthesis</keyword>
<evidence type="ECO:0000313" key="9">
    <source>
        <dbReference type="EMBL" id="MFD0976471.1"/>
    </source>
</evidence>
<feature type="binding site" evidence="7">
    <location>
        <position position="22"/>
    </location>
    <ligand>
        <name>phosphoenolpyruvate</name>
        <dbReference type="ChEBI" id="CHEBI:58702"/>
    </ligand>
</feature>
<dbReference type="InterPro" id="IPR006264">
    <property type="entry name" value="EPSP_synthase"/>
</dbReference>
<dbReference type="InterPro" id="IPR013792">
    <property type="entry name" value="RNA3'P_cycl/enolpyr_Trfase_a/b"/>
</dbReference>
<accession>A0ABW3IET3</accession>
<feature type="binding site" evidence="7">
    <location>
        <position position="321"/>
    </location>
    <ligand>
        <name>phosphoenolpyruvate</name>
        <dbReference type="ChEBI" id="CHEBI:58702"/>
    </ligand>
</feature>
<comment type="pathway">
    <text evidence="1 7">Metabolic intermediate biosynthesis; chorismate biosynthesis; chorismate from D-erythrose 4-phosphate and phosphoenolpyruvate: step 6/7.</text>
</comment>
<keyword evidence="5 7" id="KW-0057">Aromatic amino acid biosynthesis</keyword>
<dbReference type="EMBL" id="JBHTJP010000032">
    <property type="protein sequence ID" value="MFD0976471.1"/>
    <property type="molecule type" value="Genomic_DNA"/>
</dbReference>
<gene>
    <name evidence="7" type="primary">aroA</name>
    <name evidence="9" type="ORF">ACFQ1G_06690</name>
</gene>
<dbReference type="RefSeq" id="WP_380737821.1">
    <property type="nucleotide sequence ID" value="NZ_JBHTJP010000032.1"/>
</dbReference>
<dbReference type="InterPro" id="IPR023193">
    <property type="entry name" value="EPSP_synthase_CS"/>
</dbReference>
<dbReference type="Proteomes" id="UP001597100">
    <property type="component" value="Unassembled WGS sequence"/>
</dbReference>
<feature type="binding site" evidence="7">
    <location>
        <position position="364"/>
    </location>
    <ligand>
        <name>phosphoenolpyruvate</name>
        <dbReference type="ChEBI" id="CHEBI:58702"/>
    </ligand>
</feature>
<feature type="binding site" evidence="7">
    <location>
        <position position="27"/>
    </location>
    <ligand>
        <name>3-phosphoshikimate</name>
        <dbReference type="ChEBI" id="CHEBI:145989"/>
    </ligand>
</feature>
<feature type="binding site" evidence="7">
    <location>
        <position position="146"/>
    </location>
    <ligand>
        <name>phosphoenolpyruvate</name>
        <dbReference type="ChEBI" id="CHEBI:58702"/>
    </ligand>
</feature>
<organism evidence="9 10">
    <name type="scientific">Salinimicrobium gaetbulicola</name>
    <dbReference type="NCBI Taxonomy" id="999702"/>
    <lineage>
        <taxon>Bacteria</taxon>
        <taxon>Pseudomonadati</taxon>
        <taxon>Bacteroidota</taxon>
        <taxon>Flavobacteriia</taxon>
        <taxon>Flavobacteriales</taxon>
        <taxon>Flavobacteriaceae</taxon>
        <taxon>Salinimicrobium</taxon>
    </lineage>
</organism>
<feature type="binding site" evidence="7">
    <location>
        <position position="317"/>
    </location>
    <ligand>
        <name>3-phosphoshikimate</name>
        <dbReference type="ChEBI" id="CHEBI:145989"/>
    </ligand>
</feature>
<name>A0ABW3IET3_9FLAO</name>
<feature type="binding site" evidence="7">
    <location>
        <position position="145"/>
    </location>
    <ligand>
        <name>3-phosphoshikimate</name>
        <dbReference type="ChEBI" id="CHEBI:145989"/>
    </ligand>
</feature>
<keyword evidence="4 7" id="KW-0808">Transferase</keyword>
<comment type="caution">
    <text evidence="9">The sequence shown here is derived from an EMBL/GenBank/DDBJ whole genome shotgun (WGS) entry which is preliminary data.</text>
</comment>
<feature type="binding site" evidence="7">
    <location>
        <position position="146"/>
    </location>
    <ligand>
        <name>3-phosphoshikimate</name>
        <dbReference type="ChEBI" id="CHEBI:145989"/>
    </ligand>
</feature>
<evidence type="ECO:0000256" key="1">
    <source>
        <dbReference type="ARBA" id="ARBA00004811"/>
    </source>
</evidence>
<reference evidence="10" key="1">
    <citation type="journal article" date="2019" name="Int. J. Syst. Evol. Microbiol.">
        <title>The Global Catalogue of Microorganisms (GCM) 10K type strain sequencing project: providing services to taxonomists for standard genome sequencing and annotation.</title>
        <authorList>
            <consortium name="The Broad Institute Genomics Platform"/>
            <consortium name="The Broad Institute Genome Sequencing Center for Infectious Disease"/>
            <person name="Wu L."/>
            <person name="Ma J."/>
        </authorList>
    </citation>
    <scope>NUCLEOTIDE SEQUENCE [LARGE SCALE GENOMIC DNA]</scope>
    <source>
        <strain evidence="10">CCUG 60898</strain>
    </source>
</reference>
<keyword evidence="7" id="KW-0963">Cytoplasm</keyword>
<dbReference type="Pfam" id="PF00275">
    <property type="entry name" value="EPSP_synthase"/>
    <property type="match status" value="1"/>
</dbReference>
<comment type="subunit">
    <text evidence="7">Monomer.</text>
</comment>
<sequence>MNVQLSFSSEAFSGAVKVTGSKSESNRLLILQALFPQIKLANLSNSDDTRVLQSALASKEEVIDIHHAGTAMRFLTAYFATKEGREVVLTGSERMQERPVKILVEALRQLGADIQYLKNEGFPPLKIVGQKLQKSEVTVQSNISSQYISALMLIAPSLPHGLQINLDGKVTSVPYIEMTLRFLSDCGINGSFENDRIVIEPAGNIPQKEVLIESDWSSASYFYSLVALSEEATVTISSYKEDSYQGDQVVAGIYKQLGVQTIYENDILHLKKCDFKRPRNLVLDLSNSPDLAQTIAVTCLGLGIKCDLTGLHTLRIKETDRLQALKTEIEKLGGQVDITADSLHLIPVENLKAGIKIATYKDHRMALAFAPLALKVPLEIEEAEVVSKSFPGFWNDLENLGFSVINISKG</sequence>
<comment type="similarity">
    <text evidence="2 7">Belongs to the EPSP synthase family.</text>
</comment>
<comment type="caution">
    <text evidence="7">Lacks conserved residue(s) required for the propagation of feature annotation.</text>
</comment>
<feature type="binding site" evidence="7">
    <location>
        <position position="388"/>
    </location>
    <ligand>
        <name>phosphoenolpyruvate</name>
        <dbReference type="ChEBI" id="CHEBI:58702"/>
    </ligand>
</feature>
<evidence type="ECO:0000259" key="8">
    <source>
        <dbReference type="Pfam" id="PF00275"/>
    </source>
</evidence>
<evidence type="ECO:0000256" key="6">
    <source>
        <dbReference type="ARBA" id="ARBA00044633"/>
    </source>
</evidence>
<dbReference type="PROSITE" id="PS00885">
    <property type="entry name" value="EPSP_SYNTHASE_2"/>
    <property type="match status" value="1"/>
</dbReference>
<feature type="domain" description="Enolpyruvate transferase" evidence="8">
    <location>
        <begin position="56"/>
        <end position="397"/>
    </location>
</feature>
<protein>
    <recommendedName>
        <fullName evidence="7">3-phosphoshikimate 1-carboxyvinyltransferase</fullName>
        <ecNumber evidence="7">2.5.1.19</ecNumber>
    </recommendedName>
    <alternativeName>
        <fullName evidence="7">5-enolpyruvylshikimate-3-phosphate synthase</fullName>
        <shortName evidence="7">EPSP synthase</shortName>
        <shortName evidence="7">EPSPS</shortName>
    </alternativeName>
</protein>
<feature type="binding site" evidence="7">
    <location>
        <position position="22"/>
    </location>
    <ligand>
        <name>3-phosphoshikimate</name>
        <dbReference type="ChEBI" id="CHEBI:145989"/>
    </ligand>
</feature>
<feature type="binding site" evidence="7">
    <location>
        <position position="172"/>
    </location>
    <ligand>
        <name>3-phosphoshikimate</name>
        <dbReference type="ChEBI" id="CHEBI:145989"/>
    </ligand>
</feature>
<evidence type="ECO:0000313" key="10">
    <source>
        <dbReference type="Proteomes" id="UP001597100"/>
    </source>
</evidence>
<feature type="active site" description="Proton acceptor" evidence="7">
    <location>
        <position position="290"/>
    </location>
</feature>
<dbReference type="EC" id="2.5.1.19" evidence="7"/>
<feature type="binding site" evidence="7">
    <location>
        <position position="98"/>
    </location>
    <ligand>
        <name>phosphoenolpyruvate</name>
        <dbReference type="ChEBI" id="CHEBI:58702"/>
    </ligand>
</feature>
<comment type="catalytic activity">
    <reaction evidence="6">
        <text>3-phosphoshikimate + phosphoenolpyruvate = 5-O-(1-carboxyvinyl)-3-phosphoshikimate + phosphate</text>
        <dbReference type="Rhea" id="RHEA:21256"/>
        <dbReference type="ChEBI" id="CHEBI:43474"/>
        <dbReference type="ChEBI" id="CHEBI:57701"/>
        <dbReference type="ChEBI" id="CHEBI:58702"/>
        <dbReference type="ChEBI" id="CHEBI:145989"/>
        <dbReference type="EC" id="2.5.1.19"/>
    </reaction>
    <physiologicalReaction direction="left-to-right" evidence="6">
        <dbReference type="Rhea" id="RHEA:21257"/>
    </physiologicalReaction>
</comment>
<feature type="binding site" evidence="7">
    <location>
        <position position="144"/>
    </location>
    <ligand>
        <name>3-phosphoshikimate</name>
        <dbReference type="ChEBI" id="CHEBI:145989"/>
    </ligand>
</feature>
<feature type="binding site" evidence="7">
    <location>
        <position position="23"/>
    </location>
    <ligand>
        <name>3-phosphoshikimate</name>
        <dbReference type="ChEBI" id="CHEBI:145989"/>
    </ligand>
</feature>
<dbReference type="SUPFAM" id="SSF55205">
    <property type="entry name" value="EPT/RTPC-like"/>
    <property type="match status" value="1"/>
</dbReference>
<comment type="function">
    <text evidence="7">Catalyzes the transfer of the enolpyruvyl moiety of phosphoenolpyruvate (PEP) to the 5-hydroxyl of shikimate-3-phosphate (S3P) to produce enolpyruvyl shikimate-3-phosphate and inorganic phosphate.</text>
</comment>
<evidence type="ECO:0000256" key="3">
    <source>
        <dbReference type="ARBA" id="ARBA00022605"/>
    </source>
</evidence>
<dbReference type="HAMAP" id="MF_00210">
    <property type="entry name" value="EPSP_synth"/>
    <property type="match status" value="1"/>
</dbReference>